<keyword evidence="3" id="KW-1185">Reference proteome</keyword>
<dbReference type="RefSeq" id="WP_119656459.1">
    <property type="nucleotide sequence ID" value="NZ_JBHUOI010000031.1"/>
</dbReference>
<name>A0A418QT19_9BACT</name>
<keyword evidence="1" id="KW-1133">Transmembrane helix</keyword>
<keyword evidence="1" id="KW-0812">Transmembrane</keyword>
<comment type="caution">
    <text evidence="2">The sequence shown here is derived from an EMBL/GenBank/DDBJ whole genome shotgun (WGS) entry which is preliminary data.</text>
</comment>
<proteinExistence type="predicted"/>
<feature type="transmembrane region" description="Helical" evidence="1">
    <location>
        <begin position="199"/>
        <end position="217"/>
    </location>
</feature>
<sequence length="219" mass="25174">MPDHEFQTYQRFPNATVAQPLLHLLHEHGLEYDTRLDQLPIDASFAFNETSRYFLVQLRPADFERAHALELAAAEAQLADVPADYYLFSFSNEELLDVLGKPDEWNSLDVALAQRLLRERGAAPSSEQLAQLRHQRLQELARPEPRQSRWVMAGYVLAVFGGVLSFFIGWHLYSHYRQLPNGERVPAFQVPDRAHGQRIMVLGVIGFLALLAWRFYASR</sequence>
<evidence type="ECO:0000256" key="1">
    <source>
        <dbReference type="SAM" id="Phobius"/>
    </source>
</evidence>
<keyword evidence="1" id="KW-0472">Membrane</keyword>
<dbReference type="Proteomes" id="UP000284250">
    <property type="component" value="Unassembled WGS sequence"/>
</dbReference>
<dbReference type="EMBL" id="QYCN01000022">
    <property type="protein sequence ID" value="RIY08386.1"/>
    <property type="molecule type" value="Genomic_DNA"/>
</dbReference>
<dbReference type="AlphaFoldDB" id="A0A418QT19"/>
<reference evidence="2 3" key="2">
    <citation type="submission" date="2019-01" db="EMBL/GenBank/DDBJ databases">
        <title>Hymenobacter humicola sp. nov., isolated from soils in Antarctica.</title>
        <authorList>
            <person name="Sedlacek I."/>
            <person name="Holochova P."/>
            <person name="Kralova S."/>
            <person name="Pantucek R."/>
            <person name="Stankova E."/>
            <person name="Vrbovska V."/>
            <person name="Kristofova L."/>
            <person name="Svec P."/>
            <person name="Busse H.-J."/>
        </authorList>
    </citation>
    <scope>NUCLEOTIDE SEQUENCE [LARGE SCALE GENOMIC DNA]</scope>
    <source>
        <strain evidence="2 3">CCM 8852</strain>
    </source>
</reference>
<gene>
    <name evidence="2" type="ORF">D0T11_14180</name>
</gene>
<feature type="transmembrane region" description="Helical" evidence="1">
    <location>
        <begin position="150"/>
        <end position="173"/>
    </location>
</feature>
<evidence type="ECO:0000313" key="3">
    <source>
        <dbReference type="Proteomes" id="UP000284250"/>
    </source>
</evidence>
<accession>A0A418QT19</accession>
<evidence type="ECO:0000313" key="2">
    <source>
        <dbReference type="EMBL" id="RIY08386.1"/>
    </source>
</evidence>
<protein>
    <submittedName>
        <fullName evidence="2">Uncharacterized protein</fullName>
    </submittedName>
</protein>
<dbReference type="OrthoDB" id="9814194at2"/>
<organism evidence="2 3">
    <name type="scientific">Hymenobacter rubripertinctus</name>
    <dbReference type="NCBI Taxonomy" id="2029981"/>
    <lineage>
        <taxon>Bacteria</taxon>
        <taxon>Pseudomonadati</taxon>
        <taxon>Bacteroidota</taxon>
        <taxon>Cytophagia</taxon>
        <taxon>Cytophagales</taxon>
        <taxon>Hymenobacteraceae</taxon>
        <taxon>Hymenobacter</taxon>
    </lineage>
</organism>
<reference evidence="2 3" key="1">
    <citation type="submission" date="2018-09" db="EMBL/GenBank/DDBJ databases">
        <authorList>
            <person name="Zeman M."/>
            <person name="Pardy F."/>
        </authorList>
    </citation>
    <scope>NUCLEOTIDE SEQUENCE [LARGE SCALE GENOMIC DNA]</scope>
    <source>
        <strain evidence="2 3">CCM 8852</strain>
    </source>
</reference>